<feature type="transmembrane region" description="Helical" evidence="7">
    <location>
        <begin position="336"/>
        <end position="356"/>
    </location>
</feature>
<organism evidence="9 10">
    <name type="scientific">Paenibacillus phytorum</name>
    <dbReference type="NCBI Taxonomy" id="2654977"/>
    <lineage>
        <taxon>Bacteria</taxon>
        <taxon>Bacillati</taxon>
        <taxon>Bacillota</taxon>
        <taxon>Bacilli</taxon>
        <taxon>Bacillales</taxon>
        <taxon>Paenibacillaceae</taxon>
        <taxon>Paenibacillus</taxon>
    </lineage>
</organism>
<keyword evidence="3" id="KW-1003">Cell membrane</keyword>
<feature type="transmembrane region" description="Helical" evidence="7">
    <location>
        <begin position="362"/>
        <end position="381"/>
    </location>
</feature>
<dbReference type="PANTHER" id="PTHR23517:SF13">
    <property type="entry name" value="MAJOR FACILITATOR SUPERFAMILY MFS_1"/>
    <property type="match status" value="1"/>
</dbReference>
<dbReference type="InterPro" id="IPR050171">
    <property type="entry name" value="MFS_Transporters"/>
</dbReference>
<name>A0ABX1XV63_9BACL</name>
<keyword evidence="4 7" id="KW-0812">Transmembrane</keyword>
<feature type="transmembrane region" description="Helical" evidence="7">
    <location>
        <begin position="272"/>
        <end position="289"/>
    </location>
</feature>
<dbReference type="Gene3D" id="1.20.1250.20">
    <property type="entry name" value="MFS general substrate transporter like domains"/>
    <property type="match status" value="1"/>
</dbReference>
<evidence type="ECO:0000313" key="10">
    <source>
        <dbReference type="Proteomes" id="UP000616779"/>
    </source>
</evidence>
<feature type="transmembrane region" description="Helical" evidence="7">
    <location>
        <begin position="66"/>
        <end position="89"/>
    </location>
</feature>
<sequence>MKKMLWVIFMMSTGTSFTAPLFPLYQEQYRLSSLQITILFAMYAIFLLPTLLIVGSRGSGWGLKRVLRISILLSILATLLFMASHQAWLVYGARMLEGIAYGSFTGTAVAFLLKHTSKEKAGKAILLSGMAVSVGFGLGPALAGLIIEYLHLMPLRAPFWLLTVLLLSAWVSLETLQDEDFQARKERRRATSISLGVSNDIKPHFWSFSALPVFTLFTLNGTVLSLIPSFVKNVIHTSNLAVSGLLILLLMGGGTMMQMLPWFKQPVVRLRIGIALLACGAWLVVLSGTSGSISLMWIGVLVQALGSGWTFQISLRLAGELPNASERPKVITTYYFAGYIGFIVPIVGVGLLSYLFDLYVSLIVLNVLASLVVLYILGYSVRFARYYATRNGTQAQAEGLTSKVGSQTLPS</sequence>
<evidence type="ECO:0000256" key="6">
    <source>
        <dbReference type="ARBA" id="ARBA00023136"/>
    </source>
</evidence>
<dbReference type="EMBL" id="WHOA01000082">
    <property type="protein sequence ID" value="NOU71836.1"/>
    <property type="molecule type" value="Genomic_DNA"/>
</dbReference>
<accession>A0ABX1XV63</accession>
<feature type="transmembrane region" description="Helical" evidence="7">
    <location>
        <begin position="34"/>
        <end position="54"/>
    </location>
</feature>
<feature type="transmembrane region" description="Helical" evidence="7">
    <location>
        <begin position="125"/>
        <end position="147"/>
    </location>
</feature>
<keyword evidence="5 7" id="KW-1133">Transmembrane helix</keyword>
<dbReference type="SUPFAM" id="SSF103473">
    <property type="entry name" value="MFS general substrate transporter"/>
    <property type="match status" value="1"/>
</dbReference>
<dbReference type="InterPro" id="IPR020846">
    <property type="entry name" value="MFS_dom"/>
</dbReference>
<reference evidence="9 10" key="1">
    <citation type="submission" date="2019-10" db="EMBL/GenBank/DDBJ databases">
        <title>Description of Paenibacillus terrestris sp. nov.</title>
        <authorList>
            <person name="Carlier A."/>
            <person name="Qi S."/>
        </authorList>
    </citation>
    <scope>NUCLEOTIDE SEQUENCE [LARGE SCALE GENOMIC DNA]</scope>
    <source>
        <strain evidence="9 10">LMG 31458</strain>
    </source>
</reference>
<feature type="transmembrane region" description="Helical" evidence="7">
    <location>
        <begin position="240"/>
        <end position="260"/>
    </location>
</feature>
<dbReference type="PANTHER" id="PTHR23517">
    <property type="entry name" value="RESISTANCE PROTEIN MDTM, PUTATIVE-RELATED-RELATED"/>
    <property type="match status" value="1"/>
</dbReference>
<dbReference type="Pfam" id="PF07690">
    <property type="entry name" value="MFS_1"/>
    <property type="match status" value="1"/>
</dbReference>
<protein>
    <submittedName>
        <fullName evidence="9">MFS transporter</fullName>
    </submittedName>
</protein>
<keyword evidence="2" id="KW-0813">Transport</keyword>
<evidence type="ECO:0000259" key="8">
    <source>
        <dbReference type="PROSITE" id="PS50850"/>
    </source>
</evidence>
<feature type="transmembrane region" description="Helical" evidence="7">
    <location>
        <begin position="295"/>
        <end position="315"/>
    </location>
</feature>
<evidence type="ECO:0000256" key="4">
    <source>
        <dbReference type="ARBA" id="ARBA00022692"/>
    </source>
</evidence>
<dbReference type="PRINTS" id="PR01036">
    <property type="entry name" value="TCRTETB"/>
</dbReference>
<feature type="transmembrane region" description="Helical" evidence="7">
    <location>
        <begin position="95"/>
        <end position="113"/>
    </location>
</feature>
<comment type="subcellular location">
    <subcellularLocation>
        <location evidence="1">Cell membrane</location>
        <topology evidence="1">Multi-pass membrane protein</topology>
    </subcellularLocation>
</comment>
<evidence type="ECO:0000256" key="2">
    <source>
        <dbReference type="ARBA" id="ARBA00022448"/>
    </source>
</evidence>
<dbReference type="Proteomes" id="UP000616779">
    <property type="component" value="Unassembled WGS sequence"/>
</dbReference>
<evidence type="ECO:0000313" key="9">
    <source>
        <dbReference type="EMBL" id="NOU71836.1"/>
    </source>
</evidence>
<keyword evidence="6 7" id="KW-0472">Membrane</keyword>
<evidence type="ECO:0000256" key="3">
    <source>
        <dbReference type="ARBA" id="ARBA00022475"/>
    </source>
</evidence>
<evidence type="ECO:0000256" key="5">
    <source>
        <dbReference type="ARBA" id="ARBA00022989"/>
    </source>
</evidence>
<evidence type="ECO:0000256" key="1">
    <source>
        <dbReference type="ARBA" id="ARBA00004651"/>
    </source>
</evidence>
<dbReference type="InterPro" id="IPR036259">
    <property type="entry name" value="MFS_trans_sf"/>
</dbReference>
<dbReference type="RefSeq" id="WP_171643147.1">
    <property type="nucleotide sequence ID" value="NZ_WHOA01000082.1"/>
</dbReference>
<dbReference type="PROSITE" id="PS50850">
    <property type="entry name" value="MFS"/>
    <property type="match status" value="1"/>
</dbReference>
<gene>
    <name evidence="9" type="ORF">GC098_10455</name>
</gene>
<keyword evidence="10" id="KW-1185">Reference proteome</keyword>
<proteinExistence type="predicted"/>
<dbReference type="InterPro" id="IPR011701">
    <property type="entry name" value="MFS"/>
</dbReference>
<evidence type="ECO:0000256" key="7">
    <source>
        <dbReference type="SAM" id="Phobius"/>
    </source>
</evidence>
<feature type="domain" description="Major facilitator superfamily (MFS) profile" evidence="8">
    <location>
        <begin position="1"/>
        <end position="381"/>
    </location>
</feature>
<feature type="transmembrane region" description="Helical" evidence="7">
    <location>
        <begin position="205"/>
        <end position="228"/>
    </location>
</feature>
<comment type="caution">
    <text evidence="9">The sequence shown here is derived from an EMBL/GenBank/DDBJ whole genome shotgun (WGS) entry which is preliminary data.</text>
</comment>